<dbReference type="GO" id="GO:0008168">
    <property type="term" value="F:methyltransferase activity"/>
    <property type="evidence" value="ECO:0007669"/>
    <property type="project" value="UniProtKB-KW"/>
</dbReference>
<keyword evidence="1" id="KW-0489">Methyltransferase</keyword>
<organism evidence="1 2">
    <name type="scientific">Ascobolus immersus RN42</name>
    <dbReference type="NCBI Taxonomy" id="1160509"/>
    <lineage>
        <taxon>Eukaryota</taxon>
        <taxon>Fungi</taxon>
        <taxon>Dikarya</taxon>
        <taxon>Ascomycota</taxon>
        <taxon>Pezizomycotina</taxon>
        <taxon>Pezizomycetes</taxon>
        <taxon>Pezizales</taxon>
        <taxon>Ascobolaceae</taxon>
        <taxon>Ascobolus</taxon>
    </lineage>
</organism>
<dbReference type="Proteomes" id="UP000275078">
    <property type="component" value="Unassembled WGS sequence"/>
</dbReference>
<accession>A0A3N4IHB7</accession>
<protein>
    <submittedName>
        <fullName evidence="1">S-adenosyl-L-methionine-dependent methyltransferase</fullName>
    </submittedName>
</protein>
<dbReference type="Pfam" id="PF13489">
    <property type="entry name" value="Methyltransf_23"/>
    <property type="match status" value="1"/>
</dbReference>
<dbReference type="PANTHER" id="PTHR43591:SF10">
    <property type="entry name" value="ABC TRANSMEMBRANE TYPE-1 DOMAIN-CONTAINING PROTEIN-RELATED"/>
    <property type="match status" value="1"/>
</dbReference>
<keyword evidence="2" id="KW-1185">Reference proteome</keyword>
<dbReference type="CDD" id="cd02440">
    <property type="entry name" value="AdoMet_MTases"/>
    <property type="match status" value="1"/>
</dbReference>
<evidence type="ECO:0000313" key="1">
    <source>
        <dbReference type="EMBL" id="RPA81044.1"/>
    </source>
</evidence>
<dbReference type="InterPro" id="IPR029063">
    <property type="entry name" value="SAM-dependent_MTases_sf"/>
</dbReference>
<dbReference type="EMBL" id="ML119683">
    <property type="protein sequence ID" value="RPA81044.1"/>
    <property type="molecule type" value="Genomic_DNA"/>
</dbReference>
<name>A0A3N4IHB7_ASCIM</name>
<dbReference type="STRING" id="1160509.A0A3N4IHB7"/>
<gene>
    <name evidence="1" type="ORF">BJ508DRAFT_415057</name>
</gene>
<sequence length="337" mass="38033">MTDAKIDETNFDKIDPESIIELADDSSTDDDASSYFSDTTSLTSSVFNFTYENGRRYSSHRKESGNHFMPNDEVEQDRLDLMHHLILTLNKGSLYEAPLENPQSALDLGTGTGIWAVDFADTFPDCKVIGTDLAPIQTNYVPPNLSFEVDDYELEWVYKEKFDYIHIRYLMGGVKDWPTLFKKAYDFLNPGGYIEIYEADFTAGFSQDGTYENSIVSEYIKHVGEASSKIGRKMDEAPKLPGYLGDVGFTNVHMKKIRCPIGAWPKDASLKEAGKIAAVVTHGGVEAYGLALLTRVLGWSTEEAKDYCKKVEEKVMDRRIHAIWPMYAIYAQKPLEE</sequence>
<dbReference type="OrthoDB" id="2013972at2759"/>
<dbReference type="GO" id="GO:0032259">
    <property type="term" value="P:methylation"/>
    <property type="evidence" value="ECO:0007669"/>
    <property type="project" value="UniProtKB-KW"/>
</dbReference>
<proteinExistence type="predicted"/>
<dbReference type="PANTHER" id="PTHR43591">
    <property type="entry name" value="METHYLTRANSFERASE"/>
    <property type="match status" value="1"/>
</dbReference>
<keyword evidence="1" id="KW-0808">Transferase</keyword>
<dbReference type="Gene3D" id="3.40.50.150">
    <property type="entry name" value="Vaccinia Virus protein VP39"/>
    <property type="match status" value="1"/>
</dbReference>
<dbReference type="SUPFAM" id="SSF53335">
    <property type="entry name" value="S-adenosyl-L-methionine-dependent methyltransferases"/>
    <property type="match status" value="1"/>
</dbReference>
<evidence type="ECO:0000313" key="2">
    <source>
        <dbReference type="Proteomes" id="UP000275078"/>
    </source>
</evidence>
<dbReference type="AlphaFoldDB" id="A0A3N4IHB7"/>
<reference evidence="1 2" key="1">
    <citation type="journal article" date="2018" name="Nat. Ecol. Evol.">
        <title>Pezizomycetes genomes reveal the molecular basis of ectomycorrhizal truffle lifestyle.</title>
        <authorList>
            <person name="Murat C."/>
            <person name="Payen T."/>
            <person name="Noel B."/>
            <person name="Kuo A."/>
            <person name="Morin E."/>
            <person name="Chen J."/>
            <person name="Kohler A."/>
            <person name="Krizsan K."/>
            <person name="Balestrini R."/>
            <person name="Da Silva C."/>
            <person name="Montanini B."/>
            <person name="Hainaut M."/>
            <person name="Levati E."/>
            <person name="Barry K.W."/>
            <person name="Belfiori B."/>
            <person name="Cichocki N."/>
            <person name="Clum A."/>
            <person name="Dockter R.B."/>
            <person name="Fauchery L."/>
            <person name="Guy J."/>
            <person name="Iotti M."/>
            <person name="Le Tacon F."/>
            <person name="Lindquist E.A."/>
            <person name="Lipzen A."/>
            <person name="Malagnac F."/>
            <person name="Mello A."/>
            <person name="Molinier V."/>
            <person name="Miyauchi S."/>
            <person name="Poulain J."/>
            <person name="Riccioni C."/>
            <person name="Rubini A."/>
            <person name="Sitrit Y."/>
            <person name="Splivallo R."/>
            <person name="Traeger S."/>
            <person name="Wang M."/>
            <person name="Zifcakova L."/>
            <person name="Wipf D."/>
            <person name="Zambonelli A."/>
            <person name="Paolocci F."/>
            <person name="Nowrousian M."/>
            <person name="Ottonello S."/>
            <person name="Baldrian P."/>
            <person name="Spatafora J.W."/>
            <person name="Henrissat B."/>
            <person name="Nagy L.G."/>
            <person name="Aury J.M."/>
            <person name="Wincker P."/>
            <person name="Grigoriev I.V."/>
            <person name="Bonfante P."/>
            <person name="Martin F.M."/>
        </authorList>
    </citation>
    <scope>NUCLEOTIDE SEQUENCE [LARGE SCALE GENOMIC DNA]</scope>
    <source>
        <strain evidence="1 2">RN42</strain>
    </source>
</reference>